<gene>
    <name evidence="1" type="primary">105617840</name>
</gene>
<name>A0A158NB73_ATTCE</name>
<dbReference type="InParanoid" id="A0A158NB73"/>
<dbReference type="KEGG" id="acep:105617840"/>
<evidence type="ECO:0000313" key="2">
    <source>
        <dbReference type="Proteomes" id="UP000005205"/>
    </source>
</evidence>
<dbReference type="PANTHER" id="PTHR39953">
    <property type="entry name" value="RE54151P"/>
    <property type="match status" value="1"/>
</dbReference>
<proteinExistence type="predicted"/>
<keyword evidence="2" id="KW-1185">Reference proteome</keyword>
<protein>
    <submittedName>
        <fullName evidence="1">Uncharacterized protein</fullName>
    </submittedName>
</protein>
<dbReference type="EMBL" id="ADTU01010433">
    <property type="status" value="NOT_ANNOTATED_CDS"/>
    <property type="molecule type" value="Genomic_DNA"/>
</dbReference>
<dbReference type="PANTHER" id="PTHR39953:SF1">
    <property type="entry name" value="RE54151P"/>
    <property type="match status" value="1"/>
</dbReference>
<dbReference type="OrthoDB" id="7680943at2759"/>
<sequence length="213" mass="23875">MISSSAGSLLSRVLPPLYGRSAEEFGERSGGGRSGAQSRIRVIRRSVGALAPRSNGSCVLGSELGQEGTSERSQLEFLRDDRFNAPEIRSAKTSLNCRESYGDVAIDYVQLKHENFCVKYRAYPEHKVQSKALTTLFINEATKKIDIQCHDCGYKHALAVLMWIHRRSEDPALPTEVACYWKKSCLSSVGTRICRNQEFEHPKNIEAEIIHSR</sequence>
<dbReference type="Proteomes" id="UP000005205">
    <property type="component" value="Unassembled WGS sequence"/>
</dbReference>
<dbReference type="EnsemblMetazoa" id="XM_012199391.1">
    <property type="protein sequence ID" value="XP_012054781.1"/>
    <property type="gene ID" value="LOC105617840"/>
</dbReference>
<accession>A0A158NB73</accession>
<evidence type="ECO:0000313" key="1">
    <source>
        <dbReference type="EnsemblMetazoa" id="XP_012054781.1"/>
    </source>
</evidence>
<dbReference type="AlphaFoldDB" id="A0A158NB73"/>
<reference evidence="1" key="2">
    <citation type="submission" date="2016-04" db="UniProtKB">
        <authorList>
            <consortium name="EnsemblMetazoa"/>
        </authorList>
    </citation>
    <scope>IDENTIFICATION</scope>
</reference>
<organism evidence="1 2">
    <name type="scientific">Atta cephalotes</name>
    <name type="common">Leafcutter ant</name>
    <dbReference type="NCBI Taxonomy" id="12957"/>
    <lineage>
        <taxon>Eukaryota</taxon>
        <taxon>Metazoa</taxon>
        <taxon>Ecdysozoa</taxon>
        <taxon>Arthropoda</taxon>
        <taxon>Hexapoda</taxon>
        <taxon>Insecta</taxon>
        <taxon>Pterygota</taxon>
        <taxon>Neoptera</taxon>
        <taxon>Endopterygota</taxon>
        <taxon>Hymenoptera</taxon>
        <taxon>Apocrita</taxon>
        <taxon>Aculeata</taxon>
        <taxon>Formicoidea</taxon>
        <taxon>Formicidae</taxon>
        <taxon>Myrmicinae</taxon>
        <taxon>Atta</taxon>
    </lineage>
</organism>
<reference evidence="2" key="1">
    <citation type="journal article" date="2011" name="PLoS Genet.">
        <title>The genome sequence of the leaf-cutter ant Atta cephalotes reveals insights into its obligate symbiotic lifestyle.</title>
        <authorList>
            <person name="Suen G."/>
            <person name="Teiling C."/>
            <person name="Li L."/>
            <person name="Holt C."/>
            <person name="Abouheif E."/>
            <person name="Bornberg-Bauer E."/>
            <person name="Bouffard P."/>
            <person name="Caldera E.J."/>
            <person name="Cash E."/>
            <person name="Cavanaugh A."/>
            <person name="Denas O."/>
            <person name="Elhaik E."/>
            <person name="Fave M.J."/>
            <person name="Gadau J."/>
            <person name="Gibson J.D."/>
            <person name="Graur D."/>
            <person name="Grubbs K.J."/>
            <person name="Hagen D.E."/>
            <person name="Harkins T.T."/>
            <person name="Helmkampf M."/>
            <person name="Hu H."/>
            <person name="Johnson B.R."/>
            <person name="Kim J."/>
            <person name="Marsh S.E."/>
            <person name="Moeller J.A."/>
            <person name="Munoz-Torres M.C."/>
            <person name="Murphy M.C."/>
            <person name="Naughton M.C."/>
            <person name="Nigam S."/>
            <person name="Overson R."/>
            <person name="Rajakumar R."/>
            <person name="Reese J.T."/>
            <person name="Scott J.J."/>
            <person name="Smith C.R."/>
            <person name="Tao S."/>
            <person name="Tsutsui N.D."/>
            <person name="Viljakainen L."/>
            <person name="Wissler L."/>
            <person name="Yandell M.D."/>
            <person name="Zimmer F."/>
            <person name="Taylor J."/>
            <person name="Slater S.C."/>
            <person name="Clifton S.W."/>
            <person name="Warren W.C."/>
            <person name="Elsik C.G."/>
            <person name="Smith C.D."/>
            <person name="Weinstock G.M."/>
            <person name="Gerardo N.M."/>
            <person name="Currie C.R."/>
        </authorList>
    </citation>
    <scope>NUCLEOTIDE SEQUENCE [LARGE SCALE GENOMIC DNA]</scope>
</reference>